<dbReference type="InterPro" id="IPR012902">
    <property type="entry name" value="N_methyl_site"/>
</dbReference>
<dbReference type="AlphaFoldDB" id="A0A1G2NF42"/>
<organism evidence="2 3">
    <name type="scientific">Candidatus Taylorbacteria bacterium RIFCSPLOWO2_01_FULL_48_100</name>
    <dbReference type="NCBI Taxonomy" id="1802322"/>
    <lineage>
        <taxon>Bacteria</taxon>
        <taxon>Candidatus Tayloriibacteriota</taxon>
    </lineage>
</organism>
<dbReference type="Proteomes" id="UP000177797">
    <property type="component" value="Unassembled WGS sequence"/>
</dbReference>
<protein>
    <recommendedName>
        <fullName evidence="4">Prepilin-type N-terminal cleavage/methylation domain-containing protein</fullName>
    </recommendedName>
</protein>
<evidence type="ECO:0000313" key="3">
    <source>
        <dbReference type="Proteomes" id="UP000177797"/>
    </source>
</evidence>
<dbReference type="EMBL" id="MHSA01000010">
    <property type="protein sequence ID" value="OHA34676.1"/>
    <property type="molecule type" value="Genomic_DNA"/>
</dbReference>
<sequence>MKRQNKNGGFTLIEMIMSVAVFTVVALIAAGALLAIADANRKAQAFKSVVNNLNFALESVARNLRTGSGYSSSDFSRGDCSLGYTDGISFISQDGERIEYYINETQIIRKVANGNPIGVTAPEVQVDRFCFFIAGTGANDDEQPRALMLVGGFMQEKPKLKSRFDIQTFITQRLLDS</sequence>
<dbReference type="Pfam" id="PF07963">
    <property type="entry name" value="N_methyl"/>
    <property type="match status" value="1"/>
</dbReference>
<keyword evidence="1" id="KW-0812">Transmembrane</keyword>
<evidence type="ECO:0000256" key="1">
    <source>
        <dbReference type="SAM" id="Phobius"/>
    </source>
</evidence>
<dbReference type="NCBIfam" id="TIGR02532">
    <property type="entry name" value="IV_pilin_GFxxxE"/>
    <property type="match status" value="1"/>
</dbReference>
<dbReference type="SUPFAM" id="SSF54523">
    <property type="entry name" value="Pili subunits"/>
    <property type="match status" value="1"/>
</dbReference>
<evidence type="ECO:0008006" key="4">
    <source>
        <dbReference type="Google" id="ProtNLM"/>
    </source>
</evidence>
<keyword evidence="1" id="KW-0472">Membrane</keyword>
<gene>
    <name evidence="2" type="ORF">A2938_00305</name>
</gene>
<accession>A0A1G2NF42</accession>
<dbReference type="Gene3D" id="3.30.700.10">
    <property type="entry name" value="Glycoprotein, Type 4 Pilin"/>
    <property type="match status" value="1"/>
</dbReference>
<feature type="transmembrane region" description="Helical" evidence="1">
    <location>
        <begin position="12"/>
        <end position="37"/>
    </location>
</feature>
<dbReference type="InterPro" id="IPR045584">
    <property type="entry name" value="Pilin-like"/>
</dbReference>
<keyword evidence="1" id="KW-1133">Transmembrane helix</keyword>
<name>A0A1G2NF42_9BACT</name>
<evidence type="ECO:0000313" key="2">
    <source>
        <dbReference type="EMBL" id="OHA34676.1"/>
    </source>
</evidence>
<proteinExistence type="predicted"/>
<dbReference type="PROSITE" id="PS00409">
    <property type="entry name" value="PROKAR_NTER_METHYL"/>
    <property type="match status" value="1"/>
</dbReference>
<reference evidence="2 3" key="1">
    <citation type="journal article" date="2016" name="Nat. Commun.">
        <title>Thousands of microbial genomes shed light on interconnected biogeochemical processes in an aquifer system.</title>
        <authorList>
            <person name="Anantharaman K."/>
            <person name="Brown C.T."/>
            <person name="Hug L.A."/>
            <person name="Sharon I."/>
            <person name="Castelle C.J."/>
            <person name="Probst A.J."/>
            <person name="Thomas B.C."/>
            <person name="Singh A."/>
            <person name="Wilkins M.J."/>
            <person name="Karaoz U."/>
            <person name="Brodie E.L."/>
            <person name="Williams K.H."/>
            <person name="Hubbard S.S."/>
            <person name="Banfield J.F."/>
        </authorList>
    </citation>
    <scope>NUCLEOTIDE SEQUENCE [LARGE SCALE GENOMIC DNA]</scope>
</reference>
<comment type="caution">
    <text evidence="2">The sequence shown here is derived from an EMBL/GenBank/DDBJ whole genome shotgun (WGS) entry which is preliminary data.</text>
</comment>